<keyword evidence="2" id="KW-1185">Reference proteome</keyword>
<dbReference type="EMBL" id="RYZI01000357">
    <property type="protein sequence ID" value="RWA06218.1"/>
    <property type="molecule type" value="Genomic_DNA"/>
</dbReference>
<evidence type="ECO:0000313" key="1">
    <source>
        <dbReference type="EMBL" id="RWA06218.1"/>
    </source>
</evidence>
<dbReference type="SUPFAM" id="SSF48452">
    <property type="entry name" value="TPR-like"/>
    <property type="match status" value="1"/>
</dbReference>
<name>A0A439CVQ1_9PEZI</name>
<reference evidence="1 2" key="1">
    <citation type="submission" date="2018-12" db="EMBL/GenBank/DDBJ databases">
        <title>Draft genome sequence of Xylaria grammica IHI A82.</title>
        <authorList>
            <person name="Buettner E."/>
            <person name="Kellner H."/>
        </authorList>
    </citation>
    <scope>NUCLEOTIDE SEQUENCE [LARGE SCALE GENOMIC DNA]</scope>
    <source>
        <strain evidence="1 2">IHI A82</strain>
    </source>
</reference>
<proteinExistence type="predicted"/>
<gene>
    <name evidence="1" type="ORF">EKO27_g8896</name>
</gene>
<protein>
    <submittedName>
        <fullName evidence="1">Uncharacterized protein</fullName>
    </submittedName>
</protein>
<evidence type="ECO:0000313" key="2">
    <source>
        <dbReference type="Proteomes" id="UP000286045"/>
    </source>
</evidence>
<dbReference type="Gene3D" id="1.25.40.10">
    <property type="entry name" value="Tetratricopeptide repeat domain"/>
    <property type="match status" value="1"/>
</dbReference>
<organism evidence="1 2">
    <name type="scientific">Xylaria grammica</name>
    <dbReference type="NCBI Taxonomy" id="363999"/>
    <lineage>
        <taxon>Eukaryota</taxon>
        <taxon>Fungi</taxon>
        <taxon>Dikarya</taxon>
        <taxon>Ascomycota</taxon>
        <taxon>Pezizomycotina</taxon>
        <taxon>Sordariomycetes</taxon>
        <taxon>Xylariomycetidae</taxon>
        <taxon>Xylariales</taxon>
        <taxon>Xylariaceae</taxon>
        <taxon>Xylaria</taxon>
    </lineage>
</organism>
<dbReference type="InterPro" id="IPR011990">
    <property type="entry name" value="TPR-like_helical_dom_sf"/>
</dbReference>
<sequence>MGSQQEVRGLLSLPPEIRDQIYTIILHPSNNRTSLPDEYANYDYRDALALFRLNRQIYYEARDIFRTLNVFLRIESPWSEAEQHVNLIGHVPILMRGARATRFREHSLQVTIETPAAGDPENGTHHFVMLADDLPAFTRAWFYWNLSHPGLNQWLRLGLFLRDPYAPDWDEKHVRRDIQRRVLLPFGDVKGLREFSLGGDPKPQPKIAAELRALQAVEPQSPEKCLSECIRLKSEGNELLQKGEVRAALEVYNRAWEAIHIVVKGRQRHVHAEAFFARDLVDEPFAGKNGQLERMNLRLQLVANTCLAYMKLSDWHELQFWGMRTIQLMRQATGANQRHIPPEDEALLGFPSAAQVGKIYFRTARAFQELGDRAEARRLVRVAQIYLPHDETVRKTLASLALKLG</sequence>
<dbReference type="Proteomes" id="UP000286045">
    <property type="component" value="Unassembled WGS sequence"/>
</dbReference>
<dbReference type="STRING" id="363999.A0A439CVQ1"/>
<dbReference type="AlphaFoldDB" id="A0A439CVQ1"/>
<comment type="caution">
    <text evidence="1">The sequence shown here is derived from an EMBL/GenBank/DDBJ whole genome shotgun (WGS) entry which is preliminary data.</text>
</comment>
<accession>A0A439CVQ1</accession>